<sequence>MEASMNDRALTILLGIMVVLSVTTAGLAGASESVEAAECTAVTHSDFLSNEDAIKAAQTDSGGTSVEQNTEVTVSQNSAFVRVGAENPNGYCVELTVEISNEVVAPSDIGSVTASGDSQTEAEWEAIHDYDSGSTHTRVTMRLGAGEDAIIAPSKTRVIALDWTGLTSEATSGDASWIGGLFSPETELEQNEYVITPPENGDVVTVDLTAEDGTEVQDWRASYGDSPVEQDVEDPVYYTRDTAADQLTFHFNKNRNVDFVANPSTAQKLQTDIDSYFNGFDSLFNWGAS</sequence>
<organism evidence="1 2">
    <name type="scientific">Halorubrum saccharovorum DSM 1137</name>
    <dbReference type="NCBI Taxonomy" id="1227484"/>
    <lineage>
        <taxon>Archaea</taxon>
        <taxon>Methanobacteriati</taxon>
        <taxon>Methanobacteriota</taxon>
        <taxon>Stenosarchaea group</taxon>
        <taxon>Halobacteria</taxon>
        <taxon>Halobacteriales</taxon>
        <taxon>Haloferacaceae</taxon>
        <taxon>Halorubrum</taxon>
    </lineage>
</organism>
<dbReference type="EMBL" id="AOJE01000025">
    <property type="protein sequence ID" value="ELZ40643.1"/>
    <property type="molecule type" value="Genomic_DNA"/>
</dbReference>
<evidence type="ECO:0000313" key="1">
    <source>
        <dbReference type="EMBL" id="ELZ40643.1"/>
    </source>
</evidence>
<dbReference type="STRING" id="1227484.C471_07666"/>
<evidence type="ECO:0000313" key="2">
    <source>
        <dbReference type="Proteomes" id="UP000011514"/>
    </source>
</evidence>
<dbReference type="eggNOG" id="arCOG13365">
    <property type="taxonomic scope" value="Archaea"/>
</dbReference>
<proteinExistence type="predicted"/>
<comment type="caution">
    <text evidence="1">The sequence shown here is derived from an EMBL/GenBank/DDBJ whole genome shotgun (WGS) entry which is preliminary data.</text>
</comment>
<reference evidence="1 2" key="1">
    <citation type="journal article" date="2014" name="PLoS Genet.">
        <title>Phylogenetically driven sequencing of extremely halophilic archaea reveals strategies for static and dynamic osmo-response.</title>
        <authorList>
            <person name="Becker E.A."/>
            <person name="Seitzer P.M."/>
            <person name="Tritt A."/>
            <person name="Larsen D."/>
            <person name="Krusor M."/>
            <person name="Yao A.I."/>
            <person name="Wu D."/>
            <person name="Madern D."/>
            <person name="Eisen J.A."/>
            <person name="Darling A.E."/>
            <person name="Facciotti M.T."/>
        </authorList>
    </citation>
    <scope>NUCLEOTIDE SEQUENCE [LARGE SCALE GENOMIC DNA]</scope>
    <source>
        <strain evidence="1 2">DSM 1137</strain>
    </source>
</reference>
<dbReference type="Proteomes" id="UP000011514">
    <property type="component" value="Unassembled WGS sequence"/>
</dbReference>
<accession>M0E0T0</accession>
<dbReference type="PATRIC" id="fig|1227484.4.peg.1545"/>
<gene>
    <name evidence="1" type="ORF">C471_07666</name>
</gene>
<dbReference type="AlphaFoldDB" id="M0E0T0"/>
<name>M0E0T0_9EURY</name>
<keyword evidence="2" id="KW-1185">Reference proteome</keyword>
<protein>
    <submittedName>
        <fullName evidence="1">Uncharacterized protein</fullName>
    </submittedName>
</protein>